<protein>
    <submittedName>
        <fullName evidence="1">Uncharacterized protein</fullName>
    </submittedName>
</protein>
<sequence length="62" mass="7357">MSKQSNKKSPMILKGSDVFMVTLKELREEFEEKLNRQLTTEEIEILHFMIDSQYHRTNEALA</sequence>
<evidence type="ECO:0000313" key="2">
    <source>
        <dbReference type="Proteomes" id="UP001139150"/>
    </source>
</evidence>
<dbReference type="EMBL" id="JAKRYL010000004">
    <property type="protein sequence ID" value="MCL7746615.1"/>
    <property type="molecule type" value="Genomic_DNA"/>
</dbReference>
<name>A0A9X2A2B7_9BACI</name>
<dbReference type="RefSeq" id="WP_250095527.1">
    <property type="nucleotide sequence ID" value="NZ_JAKRYL010000004.1"/>
</dbReference>
<accession>A0A9X2A2B7</accession>
<gene>
    <name evidence="1" type="ORF">MF646_05695</name>
</gene>
<dbReference type="AlphaFoldDB" id="A0A9X2A2B7"/>
<proteinExistence type="predicted"/>
<keyword evidence="2" id="KW-1185">Reference proteome</keyword>
<evidence type="ECO:0000313" key="1">
    <source>
        <dbReference type="EMBL" id="MCL7746615.1"/>
    </source>
</evidence>
<dbReference type="Proteomes" id="UP001139150">
    <property type="component" value="Unassembled WGS sequence"/>
</dbReference>
<comment type="caution">
    <text evidence="1">The sequence shown here is derived from an EMBL/GenBank/DDBJ whole genome shotgun (WGS) entry which is preliminary data.</text>
</comment>
<organism evidence="1 2">
    <name type="scientific">Halalkalibacter alkaliphilus</name>
    <dbReference type="NCBI Taxonomy" id="2917993"/>
    <lineage>
        <taxon>Bacteria</taxon>
        <taxon>Bacillati</taxon>
        <taxon>Bacillota</taxon>
        <taxon>Bacilli</taxon>
        <taxon>Bacillales</taxon>
        <taxon>Bacillaceae</taxon>
        <taxon>Halalkalibacter</taxon>
    </lineage>
</organism>
<reference evidence="1" key="1">
    <citation type="submission" date="2022-02" db="EMBL/GenBank/DDBJ databases">
        <title>Halalkalibacter sp. nov. isolated from Lonar Lake, India.</title>
        <authorList>
            <person name="Joshi A."/>
            <person name="Thite S."/>
            <person name="Lodha T."/>
        </authorList>
    </citation>
    <scope>NUCLEOTIDE SEQUENCE</scope>
    <source>
        <strain evidence="1">MEB205</strain>
    </source>
</reference>